<evidence type="ECO:0000313" key="2">
    <source>
        <dbReference type="Proteomes" id="UP000182257"/>
    </source>
</evidence>
<protein>
    <submittedName>
        <fullName evidence="1">Uncharacterized protein</fullName>
    </submittedName>
</protein>
<gene>
    <name evidence="1" type="ORF">SAMN05216462_1825</name>
</gene>
<evidence type="ECO:0000313" key="1">
    <source>
        <dbReference type="EMBL" id="SEA56641.1"/>
    </source>
</evidence>
<dbReference type="AlphaFoldDB" id="A0A1H4C8A2"/>
<proteinExistence type="predicted"/>
<name>A0A1H4C8A2_XYLRU</name>
<dbReference type="Proteomes" id="UP000182257">
    <property type="component" value="Unassembled WGS sequence"/>
</dbReference>
<reference evidence="1 2" key="1">
    <citation type="submission" date="2016-10" db="EMBL/GenBank/DDBJ databases">
        <authorList>
            <person name="de Groot N.N."/>
        </authorList>
    </citation>
    <scope>NUCLEOTIDE SEQUENCE [LARGE SCALE GENOMIC DNA]</scope>
    <source>
        <strain evidence="1 2">D31d</strain>
    </source>
</reference>
<dbReference type="EMBL" id="FNRF01000003">
    <property type="protein sequence ID" value="SEA56641.1"/>
    <property type="molecule type" value="Genomic_DNA"/>
</dbReference>
<sequence>MQELDQLLTWCDTEYINGQHCQCGIACTNENYCRGQQTNCYPCIQRVHSYGNRTYHYNCDKMMLYYTLKHSYRFGAEVFYEINRLKNDFINWQEINIASIGCGPCSELFGTLSFWRTIGKNDADFHFRGFDTEPLWQPVMNQVQACVQTADAQTFCQDVFSYYMQSQEPINVIILNYMLSDMMKFHFAQYDNFLNNLIMLIRQKRPRYLLVNDVYLLVSLGATNKMLRFLKDAGLSFKSAKLQYHVFHPYIGQFGKQVAKQPFVMSDASIVQKYNPFSETNSIQTYIKFQ</sequence>
<organism evidence="1 2">
    <name type="scientific">Xylanibacter ruminicola</name>
    <name type="common">Prevotella ruminicola</name>
    <dbReference type="NCBI Taxonomy" id="839"/>
    <lineage>
        <taxon>Bacteria</taxon>
        <taxon>Pseudomonadati</taxon>
        <taxon>Bacteroidota</taxon>
        <taxon>Bacteroidia</taxon>
        <taxon>Bacteroidales</taxon>
        <taxon>Prevotellaceae</taxon>
        <taxon>Xylanibacter</taxon>
    </lineage>
</organism>
<accession>A0A1H4C8A2</accession>